<dbReference type="RefSeq" id="WP_251604517.1">
    <property type="nucleotide sequence ID" value="NZ_JAMQJY010000001.1"/>
</dbReference>
<feature type="transmembrane region" description="Helical" evidence="2">
    <location>
        <begin position="14"/>
        <end position="33"/>
    </location>
</feature>
<name>A0ABT0XFC2_9BACI</name>
<dbReference type="Pfam" id="PF09335">
    <property type="entry name" value="VTT_dom"/>
    <property type="match status" value="1"/>
</dbReference>
<feature type="domain" description="VTT" evidence="3">
    <location>
        <begin position="32"/>
        <end position="157"/>
    </location>
</feature>
<protein>
    <submittedName>
        <fullName evidence="4">DedA family protein</fullName>
    </submittedName>
</protein>
<keyword evidence="2" id="KW-0472">Membrane</keyword>
<feature type="transmembrane region" description="Helical" evidence="2">
    <location>
        <begin position="140"/>
        <end position="160"/>
    </location>
</feature>
<keyword evidence="2" id="KW-0812">Transmembrane</keyword>
<feature type="transmembrane region" description="Helical" evidence="2">
    <location>
        <begin position="172"/>
        <end position="189"/>
    </location>
</feature>
<sequence>MDWTIAFIDGVSEYGYWALFICCAIGLFIFPVPNEVLLMTGGWLVTATYLEPIPAFLLIYTAVLCHGSVWYVLGTKIEKFSDQSKKIPQKWKQRLGESSEIVNRYGKKALLVSYFIPFIRHAVPLGVGASSISYYKFASYAFTSAAIWVTIYFSLGYFFGQLIGQIQTYIEQFSYVVIVMLLLIGFYGIRKWKKISPEKVIN</sequence>
<comment type="similarity">
    <text evidence="1">Belongs to the DedA family.</text>
</comment>
<dbReference type="InterPro" id="IPR051311">
    <property type="entry name" value="DedA_domain"/>
</dbReference>
<gene>
    <name evidence="4" type="ORF">NDM98_03070</name>
</gene>
<reference evidence="4" key="1">
    <citation type="submission" date="2022-06" db="EMBL/GenBank/DDBJ databases">
        <title>Alkalicoccobacillus porphyridii sp. nov., isolated from a marine red alga, Porphyridium purpureum and reclassification of Shouchella plakortidis and Shouchella gibsonii as Alkalicoccobacillus plakortidis comb. nov. and Alkalicoccobacillus gibsonii comb. nov.</title>
        <authorList>
            <person name="Kim K.H."/>
            <person name="Lee J.K."/>
            <person name="Han D.M."/>
            <person name="Baek J.H."/>
            <person name="Jeon C.O."/>
        </authorList>
    </citation>
    <scope>NUCLEOTIDE SEQUENCE</scope>
    <source>
        <strain evidence="4">DSM 19153</strain>
    </source>
</reference>
<keyword evidence="5" id="KW-1185">Reference proteome</keyword>
<dbReference type="InterPro" id="IPR032816">
    <property type="entry name" value="VTT_dom"/>
</dbReference>
<dbReference type="PANTHER" id="PTHR42709">
    <property type="entry name" value="ALKALINE PHOSPHATASE LIKE PROTEIN"/>
    <property type="match status" value="1"/>
</dbReference>
<evidence type="ECO:0000256" key="2">
    <source>
        <dbReference type="SAM" id="Phobius"/>
    </source>
</evidence>
<evidence type="ECO:0000256" key="1">
    <source>
        <dbReference type="ARBA" id="ARBA00010792"/>
    </source>
</evidence>
<evidence type="ECO:0000313" key="4">
    <source>
        <dbReference type="EMBL" id="MCM2674588.1"/>
    </source>
</evidence>
<feature type="transmembrane region" description="Helical" evidence="2">
    <location>
        <begin position="53"/>
        <end position="73"/>
    </location>
</feature>
<accession>A0ABT0XFC2</accession>
<comment type="caution">
    <text evidence="4">The sequence shown here is derived from an EMBL/GenBank/DDBJ whole genome shotgun (WGS) entry which is preliminary data.</text>
</comment>
<proteinExistence type="inferred from homology"/>
<dbReference type="PANTHER" id="PTHR42709:SF9">
    <property type="entry name" value="ALKALINE PHOSPHATASE LIKE PROTEIN"/>
    <property type="match status" value="1"/>
</dbReference>
<dbReference type="Proteomes" id="UP001203665">
    <property type="component" value="Unassembled WGS sequence"/>
</dbReference>
<keyword evidence="2" id="KW-1133">Transmembrane helix</keyword>
<evidence type="ECO:0000313" key="5">
    <source>
        <dbReference type="Proteomes" id="UP001203665"/>
    </source>
</evidence>
<organism evidence="4 5">
    <name type="scientific">Alkalicoccobacillus plakortidis</name>
    <dbReference type="NCBI Taxonomy" id="444060"/>
    <lineage>
        <taxon>Bacteria</taxon>
        <taxon>Bacillati</taxon>
        <taxon>Bacillota</taxon>
        <taxon>Bacilli</taxon>
        <taxon>Bacillales</taxon>
        <taxon>Bacillaceae</taxon>
        <taxon>Alkalicoccobacillus</taxon>
    </lineage>
</organism>
<evidence type="ECO:0000259" key="3">
    <source>
        <dbReference type="Pfam" id="PF09335"/>
    </source>
</evidence>
<dbReference type="EMBL" id="JAMQJY010000001">
    <property type="protein sequence ID" value="MCM2674588.1"/>
    <property type="molecule type" value="Genomic_DNA"/>
</dbReference>